<evidence type="ECO:0000256" key="8">
    <source>
        <dbReference type="ARBA" id="ARBA00022989"/>
    </source>
</evidence>
<feature type="transmembrane region" description="Helical" evidence="12">
    <location>
        <begin position="1315"/>
        <end position="1334"/>
    </location>
</feature>
<gene>
    <name evidence="16" type="primary">FGENESH: predicted gene_14.268</name>
    <name evidence="16" type="ORF">BN2166_0067180</name>
</gene>
<sequence length="2058" mass="224001">MSLVANTFLSDRSLKIRSKAIPWDGYQRAGLLDADDVMLVQRVASSRDKAESILDAEGETYAALYVRLLNKLSRNDTLQFILVLLGDFIADRDERISLFFNGTTETPYPSLLKLLDSQDDFVRLKSSAIVSTILPYDPQPSDQVVAKVLQHLSNLVRSPNDPEGQDVAVQCLESVLRVAKAREMSWDTGEGDAKAPKVIEGLVQLLRAHPSPQMQYQLAFCFWLLSFDQTIAEQINSRYNVVPLLLDLAKQAIKEKIVRIVVSTFRNLITKAPKQNLAAMLTVKVLPWLQTLQGRKFGDEDIKEDFDFLVDELKRSFEGLTTWDEYKSELATGHLTWSPPHTNDDFWRDNALKLTDRDREQLKVLVNLLISSTEALTLAVAANDIAQFVKYHENGKKAIEDLGAKGRVMELMTHADPDVKYQSLLPRDSTAAKDDLVAAMLPKEEEFRFFSSTTHSTLAGTLAARLHLLANLRLRREKPAHAPAPPLLAFSLPAVLEHPNKLASTTSHRGKDSACRSQWQKRERTSSRTSSLTEDEDEPLERTAVMDVPPRPSSSAGDSSSESTNSSDTIAAPSTAAPIATSRSEDIDLPIPEPAVHDELATTPTPQTSQLARTPPAFKPAPSYAAIAAKSPQAPAHTQTPPPRPRTHSNTTAASSSFSSPARRDLSASDAIVHEEEPSAYGTAGEEMHDEEEDRFFTPMQGGATGARRPSASVTGARSRPPTSAVPSTSNARRSISVNTSVSNASSVPAAAPPARQSLYHPQSSARLSVVPSVPTSASHSRSRQPASGSANPRRSVSRTGQHSAASSSRGGSSGSDADSDDGERRRRTKRGVQSAAGSDDDEVVTRDRGEELVRKRWKERKEARKVALAQRMKEESQRRISAYTNMSSQAGDVSDSLGLGYPSNPNTPGPHGREMSLARSEAFSDLAGPRSPAFSSAAPPWSPLGLPPHHQHHHAYPHVPRPSLGQRGTSFVSSASASSQVGGGSDTEGPARSIVEADEEDGIDGDEPRMEDWRDGGADGEHDAGNDTDDEGEVEYTLKDRQDAINVEHPFGLPIWKPALYKKSRSIARHADAALHAAPSSTALHHLLPSNVIWTLSFGVWLFILCGVVSAVLFITPFGGAKYGRVVWELGTYLFWPFGKYVEGWVEELDDGTKSDDAAPDGVQGVRSGDMSDEEDNAERFGRRGRSGTIGQGGTISSTVSSPRRPPIRAATFDVLPDEPLRRSDRTVRPRPSESSLRVPDEHSSLLDRTPQQNRTYGSLGHGHHDRGDKAHRSSSEETITGDTMPRIRSVAPHDFSKDGDSTHGFRLRALGRIMYWVAFYLVIAPVLALVALACWGGVFSIPMAKLLWVLLRHLNNEPLSLYFRSPPDYQPVVQDLATDVEAPDVHADDPTHQQQDATSVVYPLRAGQPAPPQPRQSLVADRRKGRLRGPHPTVLLCTYRAAGLEYYKYTVDGVNVWFVNLLALVFLAIIDFFLVAPYVERHYPTGEGGVLRLISSQAFVFVTALLSVIPLSYFIGMAVASISAQSSIGVGAVINASFGSVIEIVLYSIALTQAKGELVEGSIVGSILAGVLLMPGMSMVGGAAKRKEQRFNARSAGVTSTMLIMAVIGTLTPTLFYEIYGSFQLTCTDCDPLSRKAGAASCKTCYYEHVSPADDPFYRTTVVQLSYYCAIILVLSYLIGLWFSLKTHASQIWQNAQPTHEHGASRPLSGAQHASLADRRSIYQRLVPANLIQQVKRRPSAMGKSPLQTPLLAPAPLDLPPQTPGLKPDGSAPQSAHRPEHAQQHFETVQLPHGLTADEFSRAFEIVASAAPALRPHAGGAPLHRASSHVREVSAPQHGKEEEAGGHGGHDAPNWSRTKSATVLLACTVLYAIIAEILVDVVDVVLDGFAIPEKLLGITLFALVPNTTEFMNAISFALNGNIALSMEIGSAYALQVCLIQIPAMLAFTAWYGIGKETMAHRAFTLVFPRWDAIAIIFSIFLLTYVYIEARSTYFRGSLLCFAYLTLLGGFVWAPSGRDTSDNPSLAPHTLVASAVLPCTLTFAGKAKALFLSLFTH</sequence>
<feature type="compositionally biased region" description="Basic and acidic residues" evidence="11">
    <location>
        <begin position="1840"/>
        <end position="1852"/>
    </location>
</feature>
<feature type="transmembrane region" description="Helical" evidence="12">
    <location>
        <begin position="1865"/>
        <end position="1888"/>
    </location>
</feature>
<reference evidence="16 17" key="1">
    <citation type="submission" date="2015-07" db="EMBL/GenBank/DDBJ databases">
        <authorList>
            <person name="Cajimat M.N.B."/>
            <person name="Milazzo M.L."/>
            <person name="Fulhorst C.F."/>
        </authorList>
    </citation>
    <scope>NUCLEOTIDE SEQUENCE [LARGE SCALE GENOMIC DNA]</scope>
    <source>
        <strain evidence="16">Single colony</strain>
    </source>
</reference>
<feature type="domain" description="Inner membrane component" evidence="14">
    <location>
        <begin position="1091"/>
        <end position="1141"/>
    </location>
</feature>
<feature type="transmembrane region" description="Helical" evidence="12">
    <location>
        <begin position="1501"/>
        <end position="1522"/>
    </location>
</feature>
<evidence type="ECO:0000256" key="3">
    <source>
        <dbReference type="ARBA" id="ARBA00008613"/>
    </source>
</evidence>
<organism evidence="16 17">
    <name type="scientific">Rhodotorula toruloides</name>
    <name type="common">Yeast</name>
    <name type="synonym">Rhodosporidium toruloides</name>
    <dbReference type="NCBI Taxonomy" id="5286"/>
    <lineage>
        <taxon>Eukaryota</taxon>
        <taxon>Fungi</taxon>
        <taxon>Dikarya</taxon>
        <taxon>Basidiomycota</taxon>
        <taxon>Pucciniomycotina</taxon>
        <taxon>Microbotryomycetes</taxon>
        <taxon>Sporidiobolales</taxon>
        <taxon>Sporidiobolaceae</taxon>
        <taxon>Rhodotorula</taxon>
    </lineage>
</organism>
<dbReference type="InterPro" id="IPR005185">
    <property type="entry name" value="YccF"/>
</dbReference>
<dbReference type="FunFam" id="1.20.1420.30:FF:000014">
    <property type="entry name" value="Cation/H+ exchanger protein 2"/>
    <property type="match status" value="1"/>
</dbReference>
<comment type="subcellular location">
    <subcellularLocation>
        <location evidence="1">Endomembrane system</location>
        <topology evidence="1">Multi-pass membrane protein</topology>
    </subcellularLocation>
</comment>
<keyword evidence="7" id="KW-0375">Hydrogen ion transport</keyword>
<feature type="compositionally biased region" description="Low complexity" evidence="11">
    <location>
        <begin position="969"/>
        <end position="981"/>
    </location>
</feature>
<feature type="compositionally biased region" description="Acidic residues" evidence="11">
    <location>
        <begin position="997"/>
        <end position="1006"/>
    </location>
</feature>
<comment type="similarity">
    <text evidence="2">Belongs to the Ca(2+):cation antiporter (CaCA) (TC 2.A.19) family.</text>
</comment>
<dbReference type="Gene3D" id="1.25.40.150">
    <property type="entry name" value="V-type ATPase, subunit H, C-terminal domain"/>
    <property type="match status" value="1"/>
</dbReference>
<feature type="compositionally biased region" description="Polar residues" evidence="11">
    <location>
        <begin position="774"/>
        <end position="803"/>
    </location>
</feature>
<feature type="transmembrane region" description="Helical" evidence="12">
    <location>
        <begin position="1565"/>
        <end position="1586"/>
    </location>
</feature>
<feature type="region of interest" description="Disordered" evidence="11">
    <location>
        <begin position="597"/>
        <end position="1033"/>
    </location>
</feature>
<dbReference type="Pfam" id="PF03733">
    <property type="entry name" value="YccF"/>
    <property type="match status" value="1"/>
</dbReference>
<evidence type="ECO:0000256" key="2">
    <source>
        <dbReference type="ARBA" id="ARBA00008170"/>
    </source>
</evidence>
<feature type="domain" description="Sodium/calcium exchanger membrane region" evidence="13">
    <location>
        <begin position="1500"/>
        <end position="1687"/>
    </location>
</feature>
<accession>A0A0K3CQ95</accession>
<feature type="region of interest" description="Disordered" evidence="11">
    <location>
        <begin position="1819"/>
        <end position="1856"/>
    </location>
</feature>
<dbReference type="GO" id="GO:0012505">
    <property type="term" value="C:endomembrane system"/>
    <property type="evidence" value="ECO:0007669"/>
    <property type="project" value="UniProtKB-SubCell"/>
</dbReference>
<evidence type="ECO:0000313" key="16">
    <source>
        <dbReference type="EMBL" id="CTR10857.1"/>
    </source>
</evidence>
<keyword evidence="9" id="KW-0406">Ion transport</keyword>
<keyword evidence="4" id="KW-0813">Transport</keyword>
<feature type="compositionally biased region" description="Low complexity" evidence="11">
    <location>
        <begin position="648"/>
        <end position="661"/>
    </location>
</feature>
<name>A0A0K3CQ95_RHOTO</name>
<dbReference type="GO" id="GO:0000221">
    <property type="term" value="C:vacuolar proton-transporting V-type ATPase, V1 domain"/>
    <property type="evidence" value="ECO:0007669"/>
    <property type="project" value="InterPro"/>
</dbReference>
<evidence type="ECO:0000259" key="13">
    <source>
        <dbReference type="Pfam" id="PF01699"/>
    </source>
</evidence>
<keyword evidence="6 12" id="KW-0812">Transmembrane</keyword>
<feature type="domain" description="Sodium/calcium exchanger membrane region" evidence="13">
    <location>
        <begin position="1862"/>
        <end position="2010"/>
    </location>
</feature>
<feature type="transmembrane region" description="Helical" evidence="12">
    <location>
        <begin position="1900"/>
        <end position="1921"/>
    </location>
</feature>
<dbReference type="InterPro" id="IPR011987">
    <property type="entry name" value="ATPase_V1-cplx_hsu_C"/>
</dbReference>
<evidence type="ECO:0000256" key="11">
    <source>
        <dbReference type="SAM" id="MobiDB-lite"/>
    </source>
</evidence>
<feature type="transmembrane region" description="Helical" evidence="12">
    <location>
        <begin position="1933"/>
        <end position="1955"/>
    </location>
</feature>
<evidence type="ECO:0000313" key="17">
    <source>
        <dbReference type="Proteomes" id="UP000199069"/>
    </source>
</evidence>
<dbReference type="InterPro" id="IPR044880">
    <property type="entry name" value="NCX_ion-bd_dom_sf"/>
</dbReference>
<feature type="transmembrane region" description="Helical" evidence="12">
    <location>
        <begin position="2027"/>
        <end position="2045"/>
    </location>
</feature>
<feature type="region of interest" description="Disordered" evidence="11">
    <location>
        <begin position="1153"/>
        <end position="1285"/>
    </location>
</feature>
<evidence type="ECO:0000256" key="1">
    <source>
        <dbReference type="ARBA" id="ARBA00004127"/>
    </source>
</evidence>
<comment type="similarity">
    <text evidence="3">Belongs to the V-ATPase H subunit family.</text>
</comment>
<dbReference type="Pfam" id="PF11698">
    <property type="entry name" value="V-ATPase_H_C"/>
    <property type="match status" value="1"/>
</dbReference>
<feature type="compositionally biased region" description="Polar residues" evidence="11">
    <location>
        <begin position="883"/>
        <end position="892"/>
    </location>
</feature>
<dbReference type="STRING" id="5286.A0A0K3CQ95"/>
<dbReference type="InterPro" id="IPR016024">
    <property type="entry name" value="ARM-type_fold"/>
</dbReference>
<feature type="transmembrane region" description="Helical" evidence="12">
    <location>
        <begin position="1534"/>
        <end position="1553"/>
    </location>
</feature>
<proteinExistence type="inferred from homology"/>
<dbReference type="GO" id="GO:0046961">
    <property type="term" value="F:proton-transporting ATPase activity, rotational mechanism"/>
    <property type="evidence" value="ECO:0007669"/>
    <property type="project" value="InterPro"/>
</dbReference>
<evidence type="ECO:0000259" key="14">
    <source>
        <dbReference type="Pfam" id="PF03733"/>
    </source>
</evidence>
<feature type="compositionally biased region" description="Low complexity" evidence="11">
    <location>
        <begin position="737"/>
        <end position="755"/>
    </location>
</feature>
<dbReference type="Gene3D" id="1.25.10.10">
    <property type="entry name" value="Leucine-rich Repeat Variant"/>
    <property type="match status" value="1"/>
</dbReference>
<evidence type="ECO:0000256" key="12">
    <source>
        <dbReference type="SAM" id="Phobius"/>
    </source>
</evidence>
<feature type="compositionally biased region" description="Low complexity" evidence="11">
    <location>
        <begin position="625"/>
        <end position="639"/>
    </location>
</feature>
<evidence type="ECO:0000259" key="15">
    <source>
        <dbReference type="Pfam" id="PF11698"/>
    </source>
</evidence>
<dbReference type="InterPro" id="IPR004837">
    <property type="entry name" value="NaCa_Exmemb"/>
</dbReference>
<feature type="compositionally biased region" description="Low complexity" evidence="11">
    <location>
        <begin position="804"/>
        <end position="817"/>
    </location>
</feature>
<keyword evidence="17" id="KW-1185">Reference proteome</keyword>
<evidence type="ECO:0000256" key="5">
    <source>
        <dbReference type="ARBA" id="ARBA00022553"/>
    </source>
</evidence>
<dbReference type="SUPFAM" id="SSF48371">
    <property type="entry name" value="ARM repeat"/>
    <property type="match status" value="1"/>
</dbReference>
<feature type="compositionally biased region" description="Basic and acidic residues" evidence="11">
    <location>
        <begin position="662"/>
        <end position="677"/>
    </location>
</feature>
<dbReference type="PANTHER" id="PTHR10698">
    <property type="entry name" value="V-TYPE PROTON ATPASE SUBUNIT H"/>
    <property type="match status" value="1"/>
</dbReference>
<feature type="compositionally biased region" description="Basic and acidic residues" evidence="11">
    <location>
        <begin position="1220"/>
        <end position="1233"/>
    </location>
</feature>
<feature type="transmembrane region" description="Helical" evidence="12">
    <location>
        <begin position="1967"/>
        <end position="1988"/>
    </location>
</feature>
<feature type="transmembrane region" description="Helical" evidence="12">
    <location>
        <begin position="1667"/>
        <end position="1687"/>
    </location>
</feature>
<feature type="compositionally biased region" description="Basic and acidic residues" evidence="11">
    <location>
        <begin position="509"/>
        <end position="526"/>
    </location>
</feature>
<feature type="transmembrane region" description="Helical" evidence="12">
    <location>
        <begin position="1995"/>
        <end position="2015"/>
    </location>
</feature>
<dbReference type="Pfam" id="PF01699">
    <property type="entry name" value="Na_Ca_ex"/>
    <property type="match status" value="2"/>
</dbReference>
<feature type="compositionally biased region" description="Polar residues" evidence="11">
    <location>
        <begin position="602"/>
        <end position="612"/>
    </location>
</feature>
<dbReference type="InterPro" id="IPR011989">
    <property type="entry name" value="ARM-like"/>
</dbReference>
<feature type="region of interest" description="Disordered" evidence="11">
    <location>
        <begin position="502"/>
        <end position="580"/>
    </location>
</feature>
<feature type="compositionally biased region" description="Low complexity" evidence="11">
    <location>
        <begin position="928"/>
        <end position="940"/>
    </location>
</feature>
<keyword evidence="8 12" id="KW-1133">Transmembrane helix</keyword>
<evidence type="ECO:0000256" key="10">
    <source>
        <dbReference type="ARBA" id="ARBA00023136"/>
    </source>
</evidence>
<dbReference type="Proteomes" id="UP000199069">
    <property type="component" value="Unassembled WGS sequence"/>
</dbReference>
<evidence type="ECO:0000256" key="6">
    <source>
        <dbReference type="ARBA" id="ARBA00022692"/>
    </source>
</evidence>
<protein>
    <submittedName>
        <fullName evidence="16">Uncharacterized protein</fullName>
    </submittedName>
</protein>
<dbReference type="PANTHER" id="PTHR10698:SF0">
    <property type="entry name" value="V-TYPE PROTON ATPASE SUBUNIT H"/>
    <property type="match status" value="1"/>
</dbReference>
<dbReference type="InterPro" id="IPR004908">
    <property type="entry name" value="ATPase_V1-cplx_hsu"/>
</dbReference>
<feature type="domain" description="ATPase V1 complex subunit H C-terminal" evidence="15">
    <location>
        <begin position="320"/>
        <end position="425"/>
    </location>
</feature>
<feature type="compositionally biased region" description="Basic and acidic residues" evidence="11">
    <location>
        <begin position="1007"/>
        <end position="1026"/>
    </location>
</feature>
<feature type="compositionally biased region" description="Basic and acidic residues" evidence="11">
    <location>
        <begin position="1267"/>
        <end position="1277"/>
    </location>
</feature>
<feature type="compositionally biased region" description="Basic and acidic residues" evidence="11">
    <location>
        <begin position="844"/>
        <end position="879"/>
    </location>
</feature>
<feature type="compositionally biased region" description="Low complexity" evidence="11">
    <location>
        <begin position="553"/>
        <end position="580"/>
    </location>
</feature>
<keyword evidence="5" id="KW-0597">Phosphoprotein</keyword>
<keyword evidence="10 12" id="KW-0472">Membrane</keyword>
<dbReference type="Gene3D" id="1.20.1420.30">
    <property type="entry name" value="NCX, central ion-binding region"/>
    <property type="match status" value="1"/>
</dbReference>
<dbReference type="EMBL" id="CWKI01000014">
    <property type="protein sequence ID" value="CTR10857.1"/>
    <property type="molecule type" value="Genomic_DNA"/>
</dbReference>
<dbReference type="InterPro" id="IPR038497">
    <property type="entry name" value="ATPase_V1-cplx_hsu_C_sf"/>
</dbReference>
<feature type="transmembrane region" description="Helical" evidence="12">
    <location>
        <begin position="1598"/>
        <end position="1618"/>
    </location>
</feature>
<feature type="region of interest" description="Disordered" evidence="11">
    <location>
        <begin position="1739"/>
        <end position="1785"/>
    </location>
</feature>
<feature type="transmembrane region" description="Helical" evidence="12">
    <location>
        <begin position="1458"/>
        <end position="1481"/>
    </location>
</feature>
<feature type="compositionally biased region" description="Low complexity" evidence="11">
    <location>
        <begin position="1748"/>
        <end position="1758"/>
    </location>
</feature>
<evidence type="ECO:0000256" key="9">
    <source>
        <dbReference type="ARBA" id="ARBA00023065"/>
    </source>
</evidence>
<evidence type="ECO:0000256" key="7">
    <source>
        <dbReference type="ARBA" id="ARBA00022781"/>
    </source>
</evidence>
<dbReference type="Pfam" id="PF03224">
    <property type="entry name" value="V-ATPase_H_N"/>
    <property type="match status" value="1"/>
</dbReference>
<dbReference type="GO" id="GO:0000329">
    <property type="term" value="C:fungal-type vacuole membrane"/>
    <property type="evidence" value="ECO:0007669"/>
    <property type="project" value="TreeGrafter"/>
</dbReference>
<feature type="compositionally biased region" description="Polar residues" evidence="11">
    <location>
        <begin position="712"/>
        <end position="736"/>
    </location>
</feature>
<evidence type="ECO:0000256" key="4">
    <source>
        <dbReference type="ARBA" id="ARBA00022448"/>
    </source>
</evidence>